<evidence type="ECO:0000256" key="9">
    <source>
        <dbReference type="ARBA" id="ARBA00023212"/>
    </source>
</evidence>
<evidence type="ECO:0000259" key="13">
    <source>
        <dbReference type="PROSITE" id="PS50067"/>
    </source>
</evidence>
<dbReference type="GO" id="GO:0007018">
    <property type="term" value="P:microtubule-based movement"/>
    <property type="evidence" value="ECO:0007669"/>
    <property type="project" value="InterPro"/>
</dbReference>
<keyword evidence="4" id="KW-0493">Microtubule</keyword>
<evidence type="ECO:0000256" key="11">
    <source>
        <dbReference type="PROSITE-ProRule" id="PRU00283"/>
    </source>
</evidence>
<feature type="coiled-coil region" evidence="12">
    <location>
        <begin position="379"/>
        <end position="440"/>
    </location>
</feature>
<comment type="similarity">
    <text evidence="11">Belongs to the TRAFAC class myosin-kinesin ATPase superfamily. Kinesin family.</text>
</comment>
<dbReference type="GO" id="GO:0003777">
    <property type="term" value="F:microtubule motor activity"/>
    <property type="evidence" value="ECO:0007669"/>
    <property type="project" value="InterPro"/>
</dbReference>
<reference evidence="14 15" key="1">
    <citation type="submission" date="2018-04" db="EMBL/GenBank/DDBJ databases">
        <title>The genome of golden apple snail Pomacea canaliculata provides insight into stress tolerance and invasive adaptation.</title>
        <authorList>
            <person name="Liu C."/>
            <person name="Liu B."/>
            <person name="Ren Y."/>
            <person name="Zhang Y."/>
            <person name="Wang H."/>
            <person name="Li S."/>
            <person name="Jiang F."/>
            <person name="Yin L."/>
            <person name="Zhang G."/>
            <person name="Qian W."/>
            <person name="Fan W."/>
        </authorList>
    </citation>
    <scope>NUCLEOTIDE SEQUENCE [LARGE SCALE GENOMIC DNA]</scope>
    <source>
        <strain evidence="14">SZHN2017</strain>
        <tissue evidence="14">Muscle</tissue>
    </source>
</reference>
<dbReference type="PANTHER" id="PTHR47968">
    <property type="entry name" value="CENTROMERE PROTEIN E"/>
    <property type="match status" value="1"/>
</dbReference>
<evidence type="ECO:0000256" key="10">
    <source>
        <dbReference type="ARBA" id="ARBA00023242"/>
    </source>
</evidence>
<organism evidence="14 15">
    <name type="scientific">Pomacea canaliculata</name>
    <name type="common">Golden apple snail</name>
    <dbReference type="NCBI Taxonomy" id="400727"/>
    <lineage>
        <taxon>Eukaryota</taxon>
        <taxon>Metazoa</taxon>
        <taxon>Spiralia</taxon>
        <taxon>Lophotrochozoa</taxon>
        <taxon>Mollusca</taxon>
        <taxon>Gastropoda</taxon>
        <taxon>Caenogastropoda</taxon>
        <taxon>Architaenioglossa</taxon>
        <taxon>Ampullarioidea</taxon>
        <taxon>Ampullariidae</taxon>
        <taxon>Pomacea</taxon>
    </lineage>
</organism>
<keyword evidence="8 11" id="KW-0505">Motor protein</keyword>
<evidence type="ECO:0000256" key="12">
    <source>
        <dbReference type="SAM" id="Coils"/>
    </source>
</evidence>
<dbReference type="OrthoDB" id="3176171at2759"/>
<comment type="caution">
    <text evidence="14">The sequence shown here is derived from an EMBL/GenBank/DDBJ whole genome shotgun (WGS) entry which is preliminary data.</text>
</comment>
<evidence type="ECO:0000313" key="15">
    <source>
        <dbReference type="Proteomes" id="UP000245119"/>
    </source>
</evidence>
<keyword evidence="5 11" id="KW-0547">Nucleotide-binding</keyword>
<dbReference type="PROSITE" id="PS50067">
    <property type="entry name" value="KINESIN_MOTOR_2"/>
    <property type="match status" value="1"/>
</dbReference>
<dbReference type="Pfam" id="PF00225">
    <property type="entry name" value="Kinesin"/>
    <property type="match status" value="1"/>
</dbReference>
<dbReference type="CDD" id="cd01370">
    <property type="entry name" value="KISc_KIP3_like"/>
    <property type="match status" value="1"/>
</dbReference>
<evidence type="ECO:0000256" key="3">
    <source>
        <dbReference type="ARBA" id="ARBA00022490"/>
    </source>
</evidence>
<evidence type="ECO:0000256" key="1">
    <source>
        <dbReference type="ARBA" id="ARBA00004123"/>
    </source>
</evidence>
<evidence type="ECO:0000256" key="8">
    <source>
        <dbReference type="ARBA" id="ARBA00023175"/>
    </source>
</evidence>
<keyword evidence="10" id="KW-0539">Nucleus</keyword>
<dbReference type="AlphaFoldDB" id="A0A2T7PL10"/>
<keyword evidence="15" id="KW-1185">Reference proteome</keyword>
<sequence length="1046" mass="116850">MTVYTSPQSCQENNVMESQSNSVRVVVRVRPQNDLECNGHHRSVVEVVNENVLVFDPKEEASSLYEHKGKHRDIQKRREKDLKFAFDHVFGAGSTNEEVFEQTTFLVLDGLLSGYNCSVFAYGATGAGKTHTMLGNQSQPGVIYHTMIQLYQRINEISAEKTCDIAVSYLEVYNEQIRDLLLPRGTLPVREDRNAGVIIPGLSLHKPQSAEELLHMLQFGNKNRTQHPTDANAESSRSHAVFQVFVRQRDRTAGLSAEVKVAKMCLVDLAGSERATVTKNRGARLREGANINRSLLALGNVINALADQKFKGHIPYRDSKLTRLLKDSLGGNCRTIMIAAVSPSGQSYEDTYNTLKYADRAKNIRLSMKRNVLSVDFHVSRYGHIVEELRKEIRELKIKLQEKEESKSIKSTVLYLPSDLQALRENLSQAHAQCRQVREEQLQQETNVRDVQWRLQRKRKTMQRAMYLSGLHPEVQHKVQAAIHGLQQKLVGQEGRRQILSAQLQEKSNQLQKLQAQASSLASVHPTGSLLSQYLALSMHSLELEGDLQDTRQYIHHLRRLARAQEREAQASEWLISALLKLVQMQKTHLMNHGPLPEDILDSFHSLSRLIGESSVSWGDDNVQVDDGQPAFNITDIINIPMLSVAGLQVSTAPEHRWSEVTSTNMGRDGVKDQDSNTTGVNYDASCRKQTCKYDTQALAESPTLRQETVYAGHTPAHKKVMEINHSNKIEKCKKHELDLSAYSEGDKSKEKPRNLNETFSMDDLQNFSDDVGSNDVPLNRSAILPHPSVPALSGVNTLVSPSAALSQTNLSAEILGKFLPDANHSSVKNATARISNVSVVDSNGDKALYTSTVAGAAETKRHSSHEAADQVQEDKENQFVLGHPCSHAARAIKFDDAFASPVRAEMKSYADAVKTPSPARLVLQNLDYNSPQVLQTRQLSGQISKTTPRVLYPSDAQVYDTVQQLKQFGLPSLVENHVTASKTTFMSNCKPSYMLTTKSVAQRNRLQPKTVSKDDAVQTKHILSKNFSHYRSKSVSNLTRAGWKI</sequence>
<protein>
    <recommendedName>
        <fullName evidence="13">Kinesin motor domain-containing protein</fullName>
    </recommendedName>
</protein>
<dbReference type="SMART" id="SM00129">
    <property type="entry name" value="KISc"/>
    <property type="match status" value="1"/>
</dbReference>
<keyword evidence="3" id="KW-0963">Cytoplasm</keyword>
<dbReference type="GO" id="GO:0005634">
    <property type="term" value="C:nucleus"/>
    <property type="evidence" value="ECO:0007669"/>
    <property type="project" value="UniProtKB-SubCell"/>
</dbReference>
<comment type="subcellular location">
    <subcellularLocation>
        <location evidence="2">Cytoplasm</location>
        <location evidence="2">Cytoskeleton</location>
    </subcellularLocation>
    <subcellularLocation>
        <location evidence="1">Nucleus</location>
    </subcellularLocation>
</comment>
<dbReference type="GO" id="GO:0005524">
    <property type="term" value="F:ATP binding"/>
    <property type="evidence" value="ECO:0007669"/>
    <property type="project" value="UniProtKB-UniRule"/>
</dbReference>
<evidence type="ECO:0000313" key="14">
    <source>
        <dbReference type="EMBL" id="PVD34116.1"/>
    </source>
</evidence>
<dbReference type="Proteomes" id="UP000245119">
    <property type="component" value="Linkage Group LG3"/>
</dbReference>
<dbReference type="FunFam" id="3.40.850.10:FF:000027">
    <property type="entry name" value="Kinesin-like protein"/>
    <property type="match status" value="1"/>
</dbReference>
<dbReference type="InterPro" id="IPR001752">
    <property type="entry name" value="Kinesin_motor_dom"/>
</dbReference>
<evidence type="ECO:0000256" key="6">
    <source>
        <dbReference type="ARBA" id="ARBA00022840"/>
    </source>
</evidence>
<dbReference type="Gene3D" id="3.40.850.10">
    <property type="entry name" value="Kinesin motor domain"/>
    <property type="match status" value="1"/>
</dbReference>
<keyword evidence="6 11" id="KW-0067">ATP-binding</keyword>
<evidence type="ECO:0000256" key="5">
    <source>
        <dbReference type="ARBA" id="ARBA00022741"/>
    </source>
</evidence>
<gene>
    <name evidence="14" type="ORF">C0Q70_05379</name>
</gene>
<name>A0A2T7PL10_POMCA</name>
<evidence type="ECO:0000256" key="4">
    <source>
        <dbReference type="ARBA" id="ARBA00022701"/>
    </source>
</evidence>
<feature type="domain" description="Kinesin motor" evidence="13">
    <location>
        <begin position="22"/>
        <end position="364"/>
    </location>
</feature>
<dbReference type="STRING" id="400727.A0A2T7PL10"/>
<dbReference type="EMBL" id="PZQS01000003">
    <property type="protein sequence ID" value="PVD34116.1"/>
    <property type="molecule type" value="Genomic_DNA"/>
</dbReference>
<accession>A0A2T7PL10</accession>
<dbReference type="InterPro" id="IPR027417">
    <property type="entry name" value="P-loop_NTPase"/>
</dbReference>
<dbReference type="PRINTS" id="PR00380">
    <property type="entry name" value="KINESINHEAVY"/>
</dbReference>
<dbReference type="SUPFAM" id="SSF52540">
    <property type="entry name" value="P-loop containing nucleoside triphosphate hydrolases"/>
    <property type="match status" value="1"/>
</dbReference>
<evidence type="ECO:0000256" key="7">
    <source>
        <dbReference type="ARBA" id="ARBA00023054"/>
    </source>
</evidence>
<keyword evidence="9" id="KW-0206">Cytoskeleton</keyword>
<dbReference type="InterPro" id="IPR036961">
    <property type="entry name" value="Kinesin_motor_dom_sf"/>
</dbReference>
<feature type="binding site" evidence="11">
    <location>
        <begin position="123"/>
        <end position="130"/>
    </location>
    <ligand>
        <name>ATP</name>
        <dbReference type="ChEBI" id="CHEBI:30616"/>
    </ligand>
</feature>
<dbReference type="InterPro" id="IPR027640">
    <property type="entry name" value="Kinesin-like_fam"/>
</dbReference>
<dbReference type="PANTHER" id="PTHR47968:SF65">
    <property type="entry name" value="KINESIN MOTOR DOMAIN-CONTAINING PROTEIN"/>
    <property type="match status" value="1"/>
</dbReference>
<dbReference type="InterPro" id="IPR019821">
    <property type="entry name" value="Kinesin_motor_CS"/>
</dbReference>
<dbReference type="PROSITE" id="PS00411">
    <property type="entry name" value="KINESIN_MOTOR_1"/>
    <property type="match status" value="1"/>
</dbReference>
<keyword evidence="7 12" id="KW-0175">Coiled coil</keyword>
<evidence type="ECO:0000256" key="2">
    <source>
        <dbReference type="ARBA" id="ARBA00004245"/>
    </source>
</evidence>
<dbReference type="GO" id="GO:0005874">
    <property type="term" value="C:microtubule"/>
    <property type="evidence" value="ECO:0007669"/>
    <property type="project" value="UniProtKB-KW"/>
</dbReference>
<proteinExistence type="inferred from homology"/>
<dbReference type="GO" id="GO:0008017">
    <property type="term" value="F:microtubule binding"/>
    <property type="evidence" value="ECO:0007669"/>
    <property type="project" value="InterPro"/>
</dbReference>
<feature type="coiled-coil region" evidence="12">
    <location>
        <begin position="497"/>
        <end position="524"/>
    </location>
</feature>